<protein>
    <submittedName>
        <fullName evidence="1">Uncharacterized protein</fullName>
    </submittedName>
</protein>
<feature type="non-terminal residue" evidence="1">
    <location>
        <position position="38"/>
    </location>
</feature>
<comment type="caution">
    <text evidence="1">The sequence shown here is derived from an EMBL/GenBank/DDBJ whole genome shotgun (WGS) entry which is preliminary data.</text>
</comment>
<gene>
    <name evidence="1" type="ORF">S12H4_34620</name>
</gene>
<dbReference type="AlphaFoldDB" id="X1TLX3"/>
<organism evidence="1">
    <name type="scientific">marine sediment metagenome</name>
    <dbReference type="NCBI Taxonomy" id="412755"/>
    <lineage>
        <taxon>unclassified sequences</taxon>
        <taxon>metagenomes</taxon>
        <taxon>ecological metagenomes</taxon>
    </lineage>
</organism>
<sequence length="38" mass="4008">MVWFCDGLDSDGYIEMTGGVVIINGPVPGSFPNGAIDY</sequence>
<name>X1TLX3_9ZZZZ</name>
<proteinExistence type="predicted"/>
<accession>X1TLX3</accession>
<dbReference type="EMBL" id="BARW01020505">
    <property type="protein sequence ID" value="GAI92366.1"/>
    <property type="molecule type" value="Genomic_DNA"/>
</dbReference>
<evidence type="ECO:0000313" key="1">
    <source>
        <dbReference type="EMBL" id="GAI92366.1"/>
    </source>
</evidence>
<reference evidence="1" key="1">
    <citation type="journal article" date="2014" name="Front. Microbiol.">
        <title>High frequency of phylogenetically diverse reductive dehalogenase-homologous genes in deep subseafloor sedimentary metagenomes.</title>
        <authorList>
            <person name="Kawai M."/>
            <person name="Futagami T."/>
            <person name="Toyoda A."/>
            <person name="Takaki Y."/>
            <person name="Nishi S."/>
            <person name="Hori S."/>
            <person name="Arai W."/>
            <person name="Tsubouchi T."/>
            <person name="Morono Y."/>
            <person name="Uchiyama I."/>
            <person name="Ito T."/>
            <person name="Fujiyama A."/>
            <person name="Inagaki F."/>
            <person name="Takami H."/>
        </authorList>
    </citation>
    <scope>NUCLEOTIDE SEQUENCE</scope>
    <source>
        <strain evidence="1">Expedition CK06-06</strain>
    </source>
</reference>